<evidence type="ECO:0000256" key="3">
    <source>
        <dbReference type="ARBA" id="ARBA00022741"/>
    </source>
</evidence>
<evidence type="ECO:0000313" key="15">
    <source>
        <dbReference type="EMBL" id="KAJ2687076.1"/>
    </source>
</evidence>
<evidence type="ECO:0000256" key="6">
    <source>
        <dbReference type="ARBA" id="ARBA00043698"/>
    </source>
</evidence>
<evidence type="ECO:0000256" key="5">
    <source>
        <dbReference type="ARBA" id="ARBA00022840"/>
    </source>
</evidence>
<evidence type="ECO:0000256" key="7">
    <source>
        <dbReference type="ARBA" id="ARBA00044047"/>
    </source>
</evidence>
<evidence type="ECO:0000256" key="8">
    <source>
        <dbReference type="ARBA" id="ARBA00044084"/>
    </source>
</evidence>
<dbReference type="Gene3D" id="3.10.110.10">
    <property type="entry name" value="Ubiquitin Conjugating Enzyme"/>
    <property type="match status" value="1"/>
</dbReference>
<dbReference type="InterPro" id="IPR000608">
    <property type="entry name" value="UBC"/>
</dbReference>
<keyword evidence="16" id="KW-1185">Reference proteome</keyword>
<dbReference type="PROSITE" id="PS50127">
    <property type="entry name" value="UBC_2"/>
    <property type="match status" value="1"/>
</dbReference>
<comment type="caution">
    <text evidence="15">The sequence shown here is derived from an EMBL/GenBank/DDBJ whole genome shotgun (WGS) entry which is preliminary data.</text>
</comment>
<keyword evidence="5 13" id="KW-0067">ATP-binding</keyword>
<dbReference type="CDD" id="cd23794">
    <property type="entry name" value="UBCc_UBE2F_UBE2M"/>
    <property type="match status" value="1"/>
</dbReference>
<dbReference type="InterPro" id="IPR023313">
    <property type="entry name" value="UBQ-conjugating_AS"/>
</dbReference>
<sequence length="185" mass="20969">MLKIWAQRKDDAQKNKSVVPPYRIRLQKDLSELADDPTTRLEFANTSDQTKFTVVYQPPGGLYHGGEFKFSFEVSEEYPHKPPKVLCVQKIYHPNIDTDGHVCLNVLREDWKPVLSIQSIIFGLHLLFMAPNPEDPLNNDAAQNMINDPTGFKMNVTTSMRGGNVMNAKYECVLAPTPAHSKGRR</sequence>
<dbReference type="AlphaFoldDB" id="A0A9W8GFE6"/>
<evidence type="ECO:0000313" key="16">
    <source>
        <dbReference type="Proteomes" id="UP001151516"/>
    </source>
</evidence>
<feature type="active site" description="Glycyl thioester intermediate" evidence="12">
    <location>
        <position position="103"/>
    </location>
</feature>
<dbReference type="InterPro" id="IPR016135">
    <property type="entry name" value="UBQ-conjugating_enzyme/RWD"/>
</dbReference>
<dbReference type="Proteomes" id="UP001151516">
    <property type="component" value="Unassembled WGS sequence"/>
</dbReference>
<dbReference type="PANTHER" id="PTHR24067">
    <property type="entry name" value="UBIQUITIN-CONJUGATING ENZYME E2"/>
    <property type="match status" value="1"/>
</dbReference>
<evidence type="ECO:0000256" key="11">
    <source>
        <dbReference type="ARBA" id="ARBA00044315"/>
    </source>
</evidence>
<name>A0A9W8GFE6_9FUNG</name>
<dbReference type="SMART" id="SM00212">
    <property type="entry name" value="UBCc"/>
    <property type="match status" value="1"/>
</dbReference>
<keyword evidence="4 13" id="KW-0833">Ubl conjugation pathway</keyword>
<evidence type="ECO:0000259" key="14">
    <source>
        <dbReference type="PROSITE" id="PS50127"/>
    </source>
</evidence>
<evidence type="ECO:0000256" key="12">
    <source>
        <dbReference type="PROSITE-ProRule" id="PRU10133"/>
    </source>
</evidence>
<dbReference type="InterPro" id="IPR050113">
    <property type="entry name" value="Ub_conjugating_enzyme"/>
</dbReference>
<feature type="domain" description="UBC core" evidence="14">
    <location>
        <begin position="21"/>
        <end position="165"/>
    </location>
</feature>
<dbReference type="GO" id="GO:0061654">
    <property type="term" value="F:NEDD8 conjugating enzyme activity"/>
    <property type="evidence" value="ECO:0007669"/>
    <property type="project" value="UniProtKB-EC"/>
</dbReference>
<dbReference type="FunFam" id="3.10.110.10:FF:000005">
    <property type="entry name" value="NEDD8-conjugating enzyme Ubc12"/>
    <property type="match status" value="1"/>
</dbReference>
<dbReference type="EMBL" id="JANBTX010000084">
    <property type="protein sequence ID" value="KAJ2687076.1"/>
    <property type="molecule type" value="Genomic_DNA"/>
</dbReference>
<reference evidence="15" key="1">
    <citation type="submission" date="2022-07" db="EMBL/GenBank/DDBJ databases">
        <title>Phylogenomic reconstructions and comparative analyses of Kickxellomycotina fungi.</title>
        <authorList>
            <person name="Reynolds N.K."/>
            <person name="Stajich J.E."/>
            <person name="Barry K."/>
            <person name="Grigoriev I.V."/>
            <person name="Crous P."/>
            <person name="Smith M.E."/>
        </authorList>
    </citation>
    <scope>NUCLEOTIDE SEQUENCE</scope>
    <source>
        <strain evidence="15">CBS 109367</strain>
    </source>
</reference>
<evidence type="ECO:0000256" key="9">
    <source>
        <dbReference type="ARBA" id="ARBA00044092"/>
    </source>
</evidence>
<dbReference type="GO" id="GO:0005524">
    <property type="term" value="F:ATP binding"/>
    <property type="evidence" value="ECO:0007669"/>
    <property type="project" value="UniProtKB-UniRule"/>
</dbReference>
<gene>
    <name evidence="15" type="primary">UBC12</name>
    <name evidence="15" type="ORF">IWW39_003200</name>
</gene>
<evidence type="ECO:0000256" key="2">
    <source>
        <dbReference type="ARBA" id="ARBA00022679"/>
    </source>
</evidence>
<evidence type="ECO:0000256" key="13">
    <source>
        <dbReference type="RuleBase" id="RU362109"/>
    </source>
</evidence>
<dbReference type="OrthoDB" id="10249039at2759"/>
<dbReference type="Pfam" id="PF00179">
    <property type="entry name" value="UQ_con"/>
    <property type="match status" value="1"/>
</dbReference>
<protein>
    <recommendedName>
        <fullName evidence="9">NEDD8-conjugating enzyme UBC12</fullName>
        <ecNumber evidence="7">2.3.2.34</ecNumber>
    </recommendedName>
    <alternativeName>
        <fullName evidence="8">NEDD8-conjugating enzyme Ubc12</fullName>
    </alternativeName>
    <alternativeName>
        <fullName evidence="10">RUB1-conjugating enzyme</fullName>
    </alternativeName>
    <alternativeName>
        <fullName evidence="11">Ubiquitin carrier protein 12</fullName>
    </alternativeName>
</protein>
<accession>A0A9W8GFE6</accession>
<evidence type="ECO:0000256" key="1">
    <source>
        <dbReference type="ARBA" id="ARBA00005032"/>
    </source>
</evidence>
<comment type="pathway">
    <text evidence="1">Protein modification; protein neddylation.</text>
</comment>
<comment type="similarity">
    <text evidence="13">Belongs to the ubiquitin-conjugating enzyme family.</text>
</comment>
<evidence type="ECO:0000256" key="4">
    <source>
        <dbReference type="ARBA" id="ARBA00022786"/>
    </source>
</evidence>
<dbReference type="EC" id="2.3.2.34" evidence="7"/>
<proteinExistence type="inferred from homology"/>
<keyword evidence="2" id="KW-0808">Transferase</keyword>
<evidence type="ECO:0000256" key="10">
    <source>
        <dbReference type="ARBA" id="ARBA00044279"/>
    </source>
</evidence>
<comment type="catalytic activity">
    <reaction evidence="6">
        <text>[E1 NEDD8-activating enzyme]-S-[NEDD8 protein]-yl-L-cysteine + [E2 NEDD8-conjugating enzyme]-L-cysteine = [E1 NEDD8-activating enzyme]-L-cysteine + [E2 NEDD8-conjugating enzyme]-S-[NEDD8-protein]-yl-L-cysteine.</text>
        <dbReference type="EC" id="2.3.2.34"/>
    </reaction>
</comment>
<keyword evidence="3 13" id="KW-0547">Nucleotide-binding</keyword>
<dbReference type="SUPFAM" id="SSF54495">
    <property type="entry name" value="UBC-like"/>
    <property type="match status" value="1"/>
</dbReference>
<dbReference type="PROSITE" id="PS00183">
    <property type="entry name" value="UBC_1"/>
    <property type="match status" value="1"/>
</dbReference>
<organism evidence="15 16">
    <name type="scientific">Coemansia spiralis</name>
    <dbReference type="NCBI Taxonomy" id="417178"/>
    <lineage>
        <taxon>Eukaryota</taxon>
        <taxon>Fungi</taxon>
        <taxon>Fungi incertae sedis</taxon>
        <taxon>Zoopagomycota</taxon>
        <taxon>Kickxellomycotina</taxon>
        <taxon>Kickxellomycetes</taxon>
        <taxon>Kickxellales</taxon>
        <taxon>Kickxellaceae</taxon>
        <taxon>Coemansia</taxon>
    </lineage>
</organism>